<proteinExistence type="predicted"/>
<feature type="region of interest" description="Disordered" evidence="1">
    <location>
        <begin position="32"/>
        <end position="81"/>
    </location>
</feature>
<dbReference type="PROSITE" id="PS51257">
    <property type="entry name" value="PROKAR_LIPOPROTEIN"/>
    <property type="match status" value="1"/>
</dbReference>
<comment type="caution">
    <text evidence="2">The sequence shown here is derived from an EMBL/GenBank/DDBJ whole genome shotgun (WGS) entry which is preliminary data.</text>
</comment>
<evidence type="ECO:0008006" key="4">
    <source>
        <dbReference type="Google" id="ProtNLM"/>
    </source>
</evidence>
<dbReference type="RefSeq" id="WP_144572225.1">
    <property type="nucleotide sequence ID" value="NZ_VLKG01000009.1"/>
</dbReference>
<dbReference type="AlphaFoldDB" id="A0A562I0I4"/>
<evidence type="ECO:0000313" key="2">
    <source>
        <dbReference type="EMBL" id="TWH64531.1"/>
    </source>
</evidence>
<feature type="compositionally biased region" description="Basic and acidic residues" evidence="1">
    <location>
        <begin position="44"/>
        <end position="81"/>
    </location>
</feature>
<name>A0A562I0I4_9GAMM</name>
<dbReference type="Proteomes" id="UP000319627">
    <property type="component" value="Unassembled WGS sequence"/>
</dbReference>
<keyword evidence="3" id="KW-1185">Reference proteome</keyword>
<evidence type="ECO:0000256" key="1">
    <source>
        <dbReference type="SAM" id="MobiDB-lite"/>
    </source>
</evidence>
<organism evidence="2 3">
    <name type="scientific">Azomonas agilis</name>
    <dbReference type="NCBI Taxonomy" id="116849"/>
    <lineage>
        <taxon>Bacteria</taxon>
        <taxon>Pseudomonadati</taxon>
        <taxon>Pseudomonadota</taxon>
        <taxon>Gammaproteobacteria</taxon>
        <taxon>Pseudomonadales</taxon>
        <taxon>Pseudomonadaceae</taxon>
        <taxon>Azomonas</taxon>
    </lineage>
</organism>
<sequence length="92" mass="11774">MHRLIKIFLMVAGLATAGCVYSTPYGHNRYESERHYHRQSYPEQRPHYDPAPRYWHDHPHDHNRQEYRERERERERERARERFEERRYYYPR</sequence>
<gene>
    <name evidence="2" type="ORF">LX59_02484</name>
</gene>
<accession>A0A562I0I4</accession>
<evidence type="ECO:0000313" key="3">
    <source>
        <dbReference type="Proteomes" id="UP000319627"/>
    </source>
</evidence>
<dbReference type="EMBL" id="VLKG01000009">
    <property type="protein sequence ID" value="TWH64531.1"/>
    <property type="molecule type" value="Genomic_DNA"/>
</dbReference>
<protein>
    <recommendedName>
        <fullName evidence="4">Lipoprotein</fullName>
    </recommendedName>
</protein>
<reference evidence="2 3" key="1">
    <citation type="submission" date="2019-07" db="EMBL/GenBank/DDBJ databases">
        <title>Genomic Encyclopedia of Type Strains, Phase I: the one thousand microbial genomes (KMG-I) project.</title>
        <authorList>
            <person name="Kyrpides N."/>
        </authorList>
    </citation>
    <scope>NUCLEOTIDE SEQUENCE [LARGE SCALE GENOMIC DNA]</scope>
    <source>
        <strain evidence="2 3">DSM 375</strain>
    </source>
</reference>